<dbReference type="RefSeq" id="WP_221439444.1">
    <property type="nucleotide sequence ID" value="NZ_JACHLP010000001.1"/>
</dbReference>
<dbReference type="InterPro" id="IPR010921">
    <property type="entry name" value="Trp_repressor/repl_initiator"/>
</dbReference>
<gene>
    <name evidence="1" type="ORF">HNP55_000921</name>
</gene>
<dbReference type="EMBL" id="JACHLP010000001">
    <property type="protein sequence ID" value="MBB4842426.1"/>
    <property type="molecule type" value="Genomic_DNA"/>
</dbReference>
<organism evidence="1 2">
    <name type="scientific">Roseateles oligotrophus</name>
    <dbReference type="NCBI Taxonomy" id="1769250"/>
    <lineage>
        <taxon>Bacteria</taxon>
        <taxon>Pseudomonadati</taxon>
        <taxon>Pseudomonadota</taxon>
        <taxon>Betaproteobacteria</taxon>
        <taxon>Burkholderiales</taxon>
        <taxon>Sphaerotilaceae</taxon>
        <taxon>Roseateles</taxon>
    </lineage>
</organism>
<protein>
    <submittedName>
        <fullName evidence="1">Transposase</fullName>
    </submittedName>
</protein>
<dbReference type="InterPro" id="IPR002514">
    <property type="entry name" value="Transposase_8"/>
</dbReference>
<proteinExistence type="predicted"/>
<dbReference type="Proteomes" id="UP000562027">
    <property type="component" value="Unassembled WGS sequence"/>
</dbReference>
<dbReference type="GO" id="GO:0004803">
    <property type="term" value="F:transposase activity"/>
    <property type="evidence" value="ECO:0007669"/>
    <property type="project" value="InterPro"/>
</dbReference>
<dbReference type="GO" id="GO:0006313">
    <property type="term" value="P:DNA transposition"/>
    <property type="evidence" value="ECO:0007669"/>
    <property type="project" value="InterPro"/>
</dbReference>
<dbReference type="Gene3D" id="1.10.10.60">
    <property type="entry name" value="Homeodomain-like"/>
    <property type="match status" value="1"/>
</dbReference>
<comment type="caution">
    <text evidence="1">The sequence shown here is derived from an EMBL/GenBank/DDBJ whole genome shotgun (WGS) entry which is preliminary data.</text>
</comment>
<dbReference type="GO" id="GO:0043565">
    <property type="term" value="F:sequence-specific DNA binding"/>
    <property type="evidence" value="ECO:0007669"/>
    <property type="project" value="InterPro"/>
</dbReference>
<keyword evidence="2" id="KW-1185">Reference proteome</keyword>
<accession>A0A840L3A7</accession>
<name>A0A840L3A7_9BURK</name>
<sequence length="133" mass="14295">MNTIPDNQAGARRRRRKHSDEFKANAVAACMRPGISMAAVAMAHGINANLLRRWVQEVEMTPSAGLTRTTPAPVAKAPTSKTLFVPLSLPAPAAPVPMTDIRIELQHGATAVTVTWPASAASECAAWMRELLR</sequence>
<dbReference type="NCBIfam" id="NF047595">
    <property type="entry name" value="IS66_ISRel24_TnpA"/>
    <property type="match status" value="1"/>
</dbReference>
<evidence type="ECO:0000313" key="1">
    <source>
        <dbReference type="EMBL" id="MBB4842426.1"/>
    </source>
</evidence>
<dbReference type="Pfam" id="PF01527">
    <property type="entry name" value="HTH_Tnp_1"/>
    <property type="match status" value="1"/>
</dbReference>
<reference evidence="1 2" key="1">
    <citation type="submission" date="2020-08" db="EMBL/GenBank/DDBJ databases">
        <title>Functional genomics of gut bacteria from endangered species of beetles.</title>
        <authorList>
            <person name="Carlos-Shanley C."/>
        </authorList>
    </citation>
    <scope>NUCLEOTIDE SEQUENCE [LARGE SCALE GENOMIC DNA]</scope>
    <source>
        <strain evidence="1 2">S00239</strain>
    </source>
</reference>
<evidence type="ECO:0000313" key="2">
    <source>
        <dbReference type="Proteomes" id="UP000562027"/>
    </source>
</evidence>
<dbReference type="SUPFAM" id="SSF48295">
    <property type="entry name" value="TrpR-like"/>
    <property type="match status" value="1"/>
</dbReference>
<dbReference type="AlphaFoldDB" id="A0A840L3A7"/>